<evidence type="ECO:0000313" key="2">
    <source>
        <dbReference type="Proteomes" id="UP000199446"/>
    </source>
</evidence>
<protein>
    <submittedName>
        <fullName evidence="1">Uncharacterized protein</fullName>
    </submittedName>
</protein>
<evidence type="ECO:0000313" key="1">
    <source>
        <dbReference type="EMBL" id="SDE63155.1"/>
    </source>
</evidence>
<gene>
    <name evidence="1" type="ORF">SAMN04488243_105104</name>
</gene>
<dbReference type="Proteomes" id="UP000199446">
    <property type="component" value="Unassembled WGS sequence"/>
</dbReference>
<organism evidence="1 2">
    <name type="scientific">Thermus arciformis</name>
    <dbReference type="NCBI Taxonomy" id="482827"/>
    <lineage>
        <taxon>Bacteria</taxon>
        <taxon>Thermotogati</taxon>
        <taxon>Deinococcota</taxon>
        <taxon>Deinococci</taxon>
        <taxon>Thermales</taxon>
        <taxon>Thermaceae</taxon>
        <taxon>Thermus</taxon>
    </lineage>
</organism>
<proteinExistence type="predicted"/>
<name>A0A1G7EI62_9DEIN</name>
<dbReference type="EMBL" id="FNBC01000005">
    <property type="protein sequence ID" value="SDE63155.1"/>
    <property type="molecule type" value="Genomic_DNA"/>
</dbReference>
<reference evidence="2" key="1">
    <citation type="submission" date="2016-10" db="EMBL/GenBank/DDBJ databases">
        <authorList>
            <person name="Varghese N."/>
            <person name="Submissions S."/>
        </authorList>
    </citation>
    <scope>NUCLEOTIDE SEQUENCE [LARGE SCALE GENOMIC DNA]</scope>
    <source>
        <strain evidence="2">CGMCC 1.6992</strain>
    </source>
</reference>
<keyword evidence="2" id="KW-1185">Reference proteome</keyword>
<dbReference type="STRING" id="482827.SAMN04488243_105104"/>
<sequence length="96" mass="11251">MGAGAFLRAQANERVEYKEFKKETPIAVVYHLDFGDPNRFGQMLTNIGNHLSVYDNPSCYPAIFWVRRLMLWARTKVRTLMTKPSWVTAWMRLGKR</sequence>
<dbReference type="AlphaFoldDB" id="A0A1G7EI62"/>
<accession>A0A1G7EI62</accession>